<dbReference type="RefSeq" id="WP_188551473.1">
    <property type="nucleotide sequence ID" value="NZ_BMFY01000013.1"/>
</dbReference>
<keyword evidence="4" id="KW-1185">Reference proteome</keyword>
<evidence type="ECO:0000256" key="1">
    <source>
        <dbReference type="ARBA" id="ARBA00009199"/>
    </source>
</evidence>
<dbReference type="PANTHER" id="PTHR11895:SF7">
    <property type="entry name" value="GLUTAMYL-TRNA(GLN) AMIDOTRANSFERASE SUBUNIT A, MITOCHONDRIAL"/>
    <property type="match status" value="1"/>
</dbReference>
<dbReference type="InterPro" id="IPR000120">
    <property type="entry name" value="Amidase"/>
</dbReference>
<dbReference type="EMBL" id="BMFY01000013">
    <property type="protein sequence ID" value="GGA23016.1"/>
    <property type="molecule type" value="Genomic_DNA"/>
</dbReference>
<protein>
    <submittedName>
        <fullName evidence="3">Amidase</fullName>
    </submittedName>
</protein>
<dbReference type="PROSITE" id="PS00571">
    <property type="entry name" value="AMIDASES"/>
    <property type="match status" value="1"/>
</dbReference>
<dbReference type="AlphaFoldDB" id="A0A8J2TZZ7"/>
<dbReference type="SUPFAM" id="SSF75304">
    <property type="entry name" value="Amidase signature (AS) enzymes"/>
    <property type="match status" value="1"/>
</dbReference>
<dbReference type="PANTHER" id="PTHR11895">
    <property type="entry name" value="TRANSAMIDASE"/>
    <property type="match status" value="1"/>
</dbReference>
<gene>
    <name evidence="3" type="ORF">GCM10011333_27510</name>
</gene>
<dbReference type="Gene3D" id="3.90.1300.10">
    <property type="entry name" value="Amidase signature (AS) domain"/>
    <property type="match status" value="1"/>
</dbReference>
<dbReference type="InterPro" id="IPR036928">
    <property type="entry name" value="AS_sf"/>
</dbReference>
<name>A0A8J2TZZ7_9MICO</name>
<evidence type="ECO:0000313" key="4">
    <source>
        <dbReference type="Proteomes" id="UP000616114"/>
    </source>
</evidence>
<sequence length="475" mass="49407">MAELHELSALELGKRIATGEISSEEAVRHFAGRIEASSHAPGAFLTLNLDDALARSRAFDEDAARARRAGEVPASPLAGVPTAIKDLNPTPGIRTTFGSYACRDLVPEAGDNIVVRMQAAGLISLGKTNTPEFGTSCYTENALGPAAETPWRAGHMAGGSSGGAATAVAAGLVPLAHGSDGGGSIRIPASCCGLFGFKPSRGRISPAPAYGDPMGLATAGALSRDVRDAAALIDVLAGREPGDPYWAPEATGSFLSACQEAPGRLRIARFSRPIITEAQVHPDCLAAYESMRALLESLGHEVVEIEAPIGPDAAPAFEVCWSVLTALAPLPADQEDDLMPITRWLMDRGRSTGAVEFGRALVELRQIAARALEALAPYDAVLTPTLAQPPLEVGAIRDDEDPHADFEAQKRFSPFTSAWNVTGMPAVSIPTAVSGSGLPIGTMLAGRPGEDHALFSLAAQIETATGFPAWRAPGV</sequence>
<evidence type="ECO:0000313" key="3">
    <source>
        <dbReference type="EMBL" id="GGA23016.1"/>
    </source>
</evidence>
<organism evidence="3 4">
    <name type="scientific">Sediminivirga luteola</name>
    <dbReference type="NCBI Taxonomy" id="1774748"/>
    <lineage>
        <taxon>Bacteria</taxon>
        <taxon>Bacillati</taxon>
        <taxon>Actinomycetota</taxon>
        <taxon>Actinomycetes</taxon>
        <taxon>Micrococcales</taxon>
        <taxon>Brevibacteriaceae</taxon>
        <taxon>Sediminivirga</taxon>
    </lineage>
</organism>
<dbReference type="GO" id="GO:0003824">
    <property type="term" value="F:catalytic activity"/>
    <property type="evidence" value="ECO:0007669"/>
    <property type="project" value="InterPro"/>
</dbReference>
<accession>A0A8J2TZZ7</accession>
<dbReference type="InterPro" id="IPR023631">
    <property type="entry name" value="Amidase_dom"/>
</dbReference>
<reference evidence="3" key="2">
    <citation type="submission" date="2020-09" db="EMBL/GenBank/DDBJ databases">
        <authorList>
            <person name="Sun Q."/>
            <person name="Zhou Y."/>
        </authorList>
    </citation>
    <scope>NUCLEOTIDE SEQUENCE</scope>
    <source>
        <strain evidence="3">CGMCC 1.12785</strain>
    </source>
</reference>
<comment type="caution">
    <text evidence="3">The sequence shown here is derived from an EMBL/GenBank/DDBJ whole genome shotgun (WGS) entry which is preliminary data.</text>
</comment>
<feature type="domain" description="Amidase" evidence="2">
    <location>
        <begin position="25"/>
        <end position="454"/>
    </location>
</feature>
<dbReference type="Pfam" id="PF01425">
    <property type="entry name" value="Amidase"/>
    <property type="match status" value="1"/>
</dbReference>
<evidence type="ECO:0000259" key="2">
    <source>
        <dbReference type="Pfam" id="PF01425"/>
    </source>
</evidence>
<reference evidence="3" key="1">
    <citation type="journal article" date="2014" name="Int. J. Syst. Evol. Microbiol.">
        <title>Complete genome sequence of Corynebacterium casei LMG S-19264T (=DSM 44701T), isolated from a smear-ripened cheese.</title>
        <authorList>
            <consortium name="US DOE Joint Genome Institute (JGI-PGF)"/>
            <person name="Walter F."/>
            <person name="Albersmeier A."/>
            <person name="Kalinowski J."/>
            <person name="Ruckert C."/>
        </authorList>
    </citation>
    <scope>NUCLEOTIDE SEQUENCE</scope>
    <source>
        <strain evidence="3">CGMCC 1.12785</strain>
    </source>
</reference>
<proteinExistence type="inferred from homology"/>
<dbReference type="Proteomes" id="UP000616114">
    <property type="component" value="Unassembled WGS sequence"/>
</dbReference>
<dbReference type="InterPro" id="IPR020556">
    <property type="entry name" value="Amidase_CS"/>
</dbReference>
<comment type="similarity">
    <text evidence="1">Belongs to the amidase family.</text>
</comment>